<organism evidence="2 3">
    <name type="scientific">Cryptosporangium aurantiacum</name>
    <dbReference type="NCBI Taxonomy" id="134849"/>
    <lineage>
        <taxon>Bacteria</taxon>
        <taxon>Bacillati</taxon>
        <taxon>Actinomycetota</taxon>
        <taxon>Actinomycetes</taxon>
        <taxon>Cryptosporangiales</taxon>
        <taxon>Cryptosporangiaceae</taxon>
        <taxon>Cryptosporangium</taxon>
    </lineage>
</organism>
<dbReference type="Pfam" id="PF07336">
    <property type="entry name" value="ABATE"/>
    <property type="match status" value="1"/>
</dbReference>
<dbReference type="RefSeq" id="WP_073251749.1">
    <property type="nucleotide sequence ID" value="NZ_FRCS01000001.1"/>
</dbReference>
<evidence type="ECO:0000313" key="3">
    <source>
        <dbReference type="Proteomes" id="UP000184440"/>
    </source>
</evidence>
<evidence type="ECO:0000313" key="2">
    <source>
        <dbReference type="EMBL" id="SHM58891.1"/>
    </source>
</evidence>
<keyword evidence="3" id="KW-1185">Reference proteome</keyword>
<dbReference type="PANTHER" id="PTHR35525">
    <property type="entry name" value="BLL6575 PROTEIN"/>
    <property type="match status" value="1"/>
</dbReference>
<reference evidence="2 3" key="1">
    <citation type="submission" date="2016-11" db="EMBL/GenBank/DDBJ databases">
        <authorList>
            <person name="Jaros S."/>
            <person name="Januszkiewicz K."/>
            <person name="Wedrychowicz H."/>
        </authorList>
    </citation>
    <scope>NUCLEOTIDE SEQUENCE [LARGE SCALE GENOMIC DNA]</scope>
    <source>
        <strain evidence="2 3">DSM 46144</strain>
    </source>
</reference>
<dbReference type="Pfam" id="PF11706">
    <property type="entry name" value="zf-CGNR"/>
    <property type="match status" value="1"/>
</dbReference>
<sequence length="174" mass="19017">MQRPLLGEPLPIDLLNTRWIAGGERYDLLDDRVEVAAWLAAWGLPSDPGPAVIDGLKRARDAIAAHVAAPGDEAASRAVSELLAAGHLRLRLGAEGPIREAVVPDPAWLPAWTALRVYLDLLDQRGGRIRKCANSECVLHFVDATARNARRWCSMDACGNRAKARRHYTRKTAG</sequence>
<dbReference type="InterPro" id="IPR010852">
    <property type="entry name" value="ABATE"/>
</dbReference>
<protein>
    <submittedName>
        <fullName evidence="2">Conserved protein containing a Zn-ribbon-like motif, possibly RNA-binding</fullName>
    </submittedName>
</protein>
<dbReference type="EMBL" id="FRCS01000001">
    <property type="protein sequence ID" value="SHM58891.1"/>
    <property type="molecule type" value="Genomic_DNA"/>
</dbReference>
<dbReference type="OrthoDB" id="3211108at2"/>
<dbReference type="STRING" id="134849.SAMN05443668_101967"/>
<feature type="domain" description="Zinc finger CGNR" evidence="1">
    <location>
        <begin position="128"/>
        <end position="171"/>
    </location>
</feature>
<dbReference type="Proteomes" id="UP000184440">
    <property type="component" value="Unassembled WGS sequence"/>
</dbReference>
<gene>
    <name evidence="2" type="ORF">SAMN05443668_101967</name>
</gene>
<dbReference type="Gene3D" id="1.10.3300.10">
    <property type="entry name" value="Jann2411-like domain"/>
    <property type="match status" value="1"/>
</dbReference>
<dbReference type="SUPFAM" id="SSF160904">
    <property type="entry name" value="Jann2411-like"/>
    <property type="match status" value="1"/>
</dbReference>
<accession>A0A1M7K140</accession>
<dbReference type="AlphaFoldDB" id="A0A1M7K140"/>
<name>A0A1M7K140_9ACTN</name>
<dbReference type="InterPro" id="IPR021005">
    <property type="entry name" value="Znf_CGNR"/>
</dbReference>
<dbReference type="PANTHER" id="PTHR35525:SF3">
    <property type="entry name" value="BLL6575 PROTEIN"/>
    <property type="match status" value="1"/>
</dbReference>
<evidence type="ECO:0000259" key="1">
    <source>
        <dbReference type="Pfam" id="PF11706"/>
    </source>
</evidence>
<proteinExistence type="predicted"/>
<dbReference type="InterPro" id="IPR023286">
    <property type="entry name" value="ABATE_dom_sf"/>
</dbReference>